<evidence type="ECO:0000313" key="3">
    <source>
        <dbReference type="Proteomes" id="UP000433652"/>
    </source>
</evidence>
<dbReference type="GO" id="GO:0005886">
    <property type="term" value="C:plasma membrane"/>
    <property type="evidence" value="ECO:0007669"/>
    <property type="project" value="TreeGrafter"/>
</dbReference>
<feature type="transmembrane region" description="Helical" evidence="1">
    <location>
        <begin position="361"/>
        <end position="378"/>
    </location>
</feature>
<feature type="transmembrane region" description="Helical" evidence="1">
    <location>
        <begin position="655"/>
        <end position="675"/>
    </location>
</feature>
<dbReference type="InterPro" id="IPR001036">
    <property type="entry name" value="Acrflvin-R"/>
</dbReference>
<dbReference type="SUPFAM" id="SSF82714">
    <property type="entry name" value="Multidrug efflux transporter AcrB TolC docking domain, DN and DC subdomains"/>
    <property type="match status" value="2"/>
</dbReference>
<keyword evidence="1" id="KW-0812">Transmembrane</keyword>
<dbReference type="Gene3D" id="3.30.70.1320">
    <property type="entry name" value="Multidrug efflux transporter AcrB pore domain like"/>
    <property type="match status" value="1"/>
</dbReference>
<organism evidence="2 3">
    <name type="scientific">Croceibacterium salegens</name>
    <dbReference type="NCBI Taxonomy" id="1737568"/>
    <lineage>
        <taxon>Bacteria</taxon>
        <taxon>Pseudomonadati</taxon>
        <taxon>Pseudomonadota</taxon>
        <taxon>Alphaproteobacteria</taxon>
        <taxon>Sphingomonadales</taxon>
        <taxon>Erythrobacteraceae</taxon>
        <taxon>Croceibacterium</taxon>
    </lineage>
</organism>
<accession>A0A6I4SWX8</accession>
<evidence type="ECO:0000256" key="1">
    <source>
        <dbReference type="SAM" id="Phobius"/>
    </source>
</evidence>
<keyword evidence="1" id="KW-0472">Membrane</keyword>
<sequence>MNFRNISAWSIRNPIVPLVVFAGLVLAGLFSFNQMDVNDRPDIEFPVVNVNISQPGAAPSEIENQITQRVEAAVQTLDGVNNISSTASEGSSNTQVEFELGTDIDTSVNEVKAAVDQIRGELPDGILEPRVSKQRTSSQPIVYFGVAAQDMTIEQLSWFIDDTVTKRLLTVEGLAEVNRNGGVDREILVILDPAKMQSLGVTASQVNQTLRSLNVNAAGGRAEIAGSRQSVRVLGNASSAYELSQTLVSIGGGRTVKLADIASVRDSYGELTSLAKLNGKQVVTFSVTRARGESDVTVYDGVVEKLKQLEAENPGITFTRLFTEVDYTKAQYESSMAAMIEGAVLAVVVVFLFLRDWRATIIAALAIPLSAIPTFWFLETWFGFSLNTMSLLALGLVAGVLVDDAIVEIENIVRHMRMGKSAYQASIDAADEIGLAVVATTFSIVAVFLPVGLMPGVAGQFFKNFGLTVVVSVLMSLLVARMITPMVAAYFLKAKGHQSHGEGAWMDRYMGVLKWSLDTSKAEALRARLTPIASDWWHFPVAIILRIVVAATAVAGFAAGVYGLNFVAGSLAESRFWLDMLSFLPDAVAAPIAGLLTLVALLVGLAVSMVLGWLAAKLMSVLMLMASHMLGRHFAEAYAYRNGRYAARFRGDHRVWMMFVGMFSLGLTVLMLLSIPTQFFPNNDSDFSMIRVSMVPGTTLGQTEEVIEQIATRMRQEQEVELALGIVNEGSGAVRLVLKPDRNRTSKKFEEEMTPVLQQIPDARISFQNQQGGGGGTGRGVSIMLSGSDPTKLDAAANTLVEQMKGVRGAVAPRVELDLQRPELIVKPREDLAQSLGVSTQALSQAIRIATLGDIDQNAAKFSLSDRQVPIRVRLGESERRDFSVIRNLPVPTSNGGSVPLERVADISFGQGPTSIQRYNQNRRVFVSADIAPDAASGDVKSAINRLPIMRNLPSGVSNAPVGEDEWQAEMIDNFGVALLAAVLLVFSVLVLLYRRLVSPLVNMGSLFLAPLGGLIFLLLLGQPISLPVFIGILMLFGIVAKNSILLIDFAIEEMAAGKGKRDAIIEAGHKRAQPIVMTTVAMTAGMIPTALSLSGDSAWRAPMGTVVIGGLVLSTLLTLLIVPAGFSLADGLEKRLGPWLRDRILTYKPGDDRTDSEAPNRGALPAE</sequence>
<keyword evidence="1" id="KW-1133">Transmembrane helix</keyword>
<feature type="transmembrane region" description="Helical" evidence="1">
    <location>
        <begin position="433"/>
        <end position="453"/>
    </location>
</feature>
<dbReference type="Pfam" id="PF00873">
    <property type="entry name" value="ACR_tran"/>
    <property type="match status" value="2"/>
</dbReference>
<keyword evidence="3" id="KW-1185">Reference proteome</keyword>
<dbReference type="SUPFAM" id="SSF82866">
    <property type="entry name" value="Multidrug efflux transporter AcrB transmembrane domain"/>
    <property type="match status" value="2"/>
</dbReference>
<dbReference type="PANTHER" id="PTHR32063:SF77">
    <property type="entry name" value="ACR FAMILY TRANSPORT PROTEIN"/>
    <property type="match status" value="1"/>
</dbReference>
<comment type="caution">
    <text evidence="2">The sequence shown here is derived from an EMBL/GenBank/DDBJ whole genome shotgun (WGS) entry which is preliminary data.</text>
</comment>
<dbReference type="Gene3D" id="3.30.70.1440">
    <property type="entry name" value="Multidrug efflux transporter AcrB pore domain"/>
    <property type="match status" value="1"/>
</dbReference>
<feature type="transmembrane region" description="Helical" evidence="1">
    <location>
        <begin position="975"/>
        <end position="994"/>
    </location>
</feature>
<feature type="transmembrane region" description="Helical" evidence="1">
    <location>
        <begin position="588"/>
        <end position="615"/>
    </location>
</feature>
<dbReference type="InterPro" id="IPR027463">
    <property type="entry name" value="AcrB_DN_DC_subdom"/>
</dbReference>
<dbReference type="Gene3D" id="3.30.2090.10">
    <property type="entry name" value="Multidrug efflux transporter AcrB TolC docking domain, DN and DC subdomains"/>
    <property type="match status" value="2"/>
</dbReference>
<feature type="transmembrane region" description="Helical" evidence="1">
    <location>
        <begin position="1027"/>
        <end position="1052"/>
    </location>
</feature>
<evidence type="ECO:0000313" key="2">
    <source>
        <dbReference type="EMBL" id="MXO60584.1"/>
    </source>
</evidence>
<name>A0A6I4SWX8_9SPHN</name>
<feature type="transmembrane region" description="Helical" evidence="1">
    <location>
        <begin position="1073"/>
        <end position="1092"/>
    </location>
</feature>
<protein>
    <submittedName>
        <fullName evidence="2">AcrB/AcrD/AcrF family protein</fullName>
    </submittedName>
</protein>
<reference evidence="2 3" key="1">
    <citation type="submission" date="2019-12" db="EMBL/GenBank/DDBJ databases">
        <title>Genomic-based taxomic classification of the family Erythrobacteraceae.</title>
        <authorList>
            <person name="Xu L."/>
        </authorList>
    </citation>
    <scope>NUCLEOTIDE SEQUENCE [LARGE SCALE GENOMIC DNA]</scope>
    <source>
        <strain evidence="2 3">MCCC 1K01500</strain>
    </source>
</reference>
<dbReference type="OrthoDB" id="9806532at2"/>
<proteinExistence type="predicted"/>
<gene>
    <name evidence="2" type="ORF">GRI89_13645</name>
</gene>
<dbReference type="Gene3D" id="3.30.70.1430">
    <property type="entry name" value="Multidrug efflux transporter AcrB pore domain"/>
    <property type="match status" value="2"/>
</dbReference>
<feature type="transmembrane region" description="Helical" evidence="1">
    <location>
        <begin position="336"/>
        <end position="354"/>
    </location>
</feature>
<feature type="transmembrane region" description="Helical" evidence="1">
    <location>
        <begin position="1104"/>
        <end position="1127"/>
    </location>
</feature>
<feature type="transmembrane region" description="Helical" evidence="1">
    <location>
        <begin position="390"/>
        <end position="413"/>
    </location>
</feature>
<dbReference type="RefSeq" id="WP_159796668.1">
    <property type="nucleotide sequence ID" value="NZ_WTYM01000052.1"/>
</dbReference>
<feature type="transmembrane region" description="Helical" evidence="1">
    <location>
        <begin position="1001"/>
        <end position="1021"/>
    </location>
</feature>
<dbReference type="GO" id="GO:0042910">
    <property type="term" value="F:xenobiotic transmembrane transporter activity"/>
    <property type="evidence" value="ECO:0007669"/>
    <property type="project" value="TreeGrafter"/>
</dbReference>
<dbReference type="PANTHER" id="PTHR32063">
    <property type="match status" value="1"/>
</dbReference>
<feature type="transmembrane region" description="Helical" evidence="1">
    <location>
        <begin position="465"/>
        <end position="492"/>
    </location>
</feature>
<dbReference type="Proteomes" id="UP000433652">
    <property type="component" value="Unassembled WGS sequence"/>
</dbReference>
<dbReference type="Gene3D" id="1.20.1640.10">
    <property type="entry name" value="Multidrug efflux transporter AcrB transmembrane domain"/>
    <property type="match status" value="4"/>
</dbReference>
<dbReference type="EMBL" id="WTYM01000052">
    <property type="protein sequence ID" value="MXO60584.1"/>
    <property type="molecule type" value="Genomic_DNA"/>
</dbReference>
<dbReference type="AlphaFoldDB" id="A0A6I4SWX8"/>
<dbReference type="SUPFAM" id="SSF82693">
    <property type="entry name" value="Multidrug efflux transporter AcrB pore domain, PN1, PN2, PC1 and PC2 subdomains"/>
    <property type="match status" value="3"/>
</dbReference>
<feature type="transmembrane region" description="Helical" evidence="1">
    <location>
        <begin position="543"/>
        <end position="568"/>
    </location>
</feature>
<dbReference type="PRINTS" id="PR00702">
    <property type="entry name" value="ACRIFLAVINRP"/>
</dbReference>